<dbReference type="InterPro" id="IPR036034">
    <property type="entry name" value="PDZ_sf"/>
</dbReference>
<dbReference type="AlphaFoldDB" id="V8N257"/>
<dbReference type="GO" id="GO:0005912">
    <property type="term" value="C:adherens junction"/>
    <property type="evidence" value="ECO:0007669"/>
    <property type="project" value="TreeGrafter"/>
</dbReference>
<dbReference type="GO" id="GO:0098609">
    <property type="term" value="P:cell-cell adhesion"/>
    <property type="evidence" value="ECO:0007669"/>
    <property type="project" value="TreeGrafter"/>
</dbReference>
<feature type="domain" description="PDZ" evidence="1">
    <location>
        <begin position="1"/>
        <end position="53"/>
    </location>
</feature>
<dbReference type="GO" id="GO:0098968">
    <property type="term" value="P:neurotransmitter receptor transport postsynaptic membrane to endosome"/>
    <property type="evidence" value="ECO:0007669"/>
    <property type="project" value="TreeGrafter"/>
</dbReference>
<dbReference type="GO" id="GO:0043113">
    <property type="term" value="P:receptor clustering"/>
    <property type="evidence" value="ECO:0007669"/>
    <property type="project" value="TreeGrafter"/>
</dbReference>
<feature type="domain" description="PDZ" evidence="1">
    <location>
        <begin position="91"/>
        <end position="179"/>
    </location>
</feature>
<feature type="non-terminal residue" evidence="2">
    <location>
        <position position="232"/>
    </location>
</feature>
<name>V8N257_OPHHA</name>
<protein>
    <submittedName>
        <fullName evidence="2">Protein scribble-like protein</fullName>
    </submittedName>
</protein>
<dbReference type="SUPFAM" id="SSF50156">
    <property type="entry name" value="PDZ domain-like"/>
    <property type="match status" value="2"/>
</dbReference>
<organism evidence="2 3">
    <name type="scientific">Ophiophagus hannah</name>
    <name type="common">King cobra</name>
    <name type="synonym">Naja hannah</name>
    <dbReference type="NCBI Taxonomy" id="8665"/>
    <lineage>
        <taxon>Eukaryota</taxon>
        <taxon>Metazoa</taxon>
        <taxon>Chordata</taxon>
        <taxon>Craniata</taxon>
        <taxon>Vertebrata</taxon>
        <taxon>Euteleostomi</taxon>
        <taxon>Lepidosauria</taxon>
        <taxon>Squamata</taxon>
        <taxon>Bifurcata</taxon>
        <taxon>Unidentata</taxon>
        <taxon>Episquamata</taxon>
        <taxon>Toxicofera</taxon>
        <taxon>Serpentes</taxon>
        <taxon>Colubroidea</taxon>
        <taxon>Elapidae</taxon>
        <taxon>Elapinae</taxon>
        <taxon>Ophiophagus</taxon>
    </lineage>
</organism>
<dbReference type="OrthoDB" id="676979at2759"/>
<gene>
    <name evidence="2" type="primary">scrib</name>
    <name evidence="2" type="ORF">L345_17935</name>
</gene>
<proteinExistence type="predicted"/>
<dbReference type="CDD" id="cd06701">
    <property type="entry name" value="PDZ4_Scribble-like"/>
    <property type="match status" value="1"/>
</dbReference>
<dbReference type="Pfam" id="PF00595">
    <property type="entry name" value="PDZ"/>
    <property type="match status" value="2"/>
</dbReference>
<accession>V8N257</accession>
<dbReference type="EMBL" id="AZIM01026417">
    <property type="protein sequence ID" value="ETE56354.1"/>
    <property type="molecule type" value="Genomic_DNA"/>
</dbReference>
<dbReference type="Gene3D" id="2.30.42.10">
    <property type="match status" value="2"/>
</dbReference>
<dbReference type="GO" id="GO:0098887">
    <property type="term" value="P:neurotransmitter receptor transport, endosome to postsynaptic membrane"/>
    <property type="evidence" value="ECO:0007669"/>
    <property type="project" value="TreeGrafter"/>
</dbReference>
<keyword evidence="3" id="KW-1185">Reference proteome</keyword>
<evidence type="ECO:0000313" key="3">
    <source>
        <dbReference type="Proteomes" id="UP000018936"/>
    </source>
</evidence>
<dbReference type="SMART" id="SM00228">
    <property type="entry name" value="PDZ"/>
    <property type="match status" value="2"/>
</dbReference>
<dbReference type="FunFam" id="2.30.42.10:FF:000064">
    <property type="entry name" value="protein lap4 isoform X1"/>
    <property type="match status" value="1"/>
</dbReference>
<dbReference type="PROSITE" id="PS50106">
    <property type="entry name" value="PDZ"/>
    <property type="match status" value="2"/>
</dbReference>
<comment type="caution">
    <text evidence="2">The sequence shown here is derived from an EMBL/GenBank/DDBJ whole genome shotgun (WGS) entry which is preliminary data.</text>
</comment>
<dbReference type="PANTHER" id="PTHR23119:SF50">
    <property type="entry name" value="PDZ DOMAIN-CONTAINING PROTEIN"/>
    <property type="match status" value="1"/>
</dbReference>
<sequence length="232" mass="24758">VIPHGLASRSGLRVGDRILEVNGLDLRQATHQEAVSALLCSTPELRMVVRRDPPPPGMEVGKLGPPSVNAREPPLPHEVPPKMPVCVSWQEICIEKRPGEKLGISIRGGAKGHAGNPFDPTDEGIFISKVSSAGAAARDGRLRMGLRILEVNQQSLLGMTHAEAVQVLRAVGDRLLVLVCEGFDPKAMAALEVSPGIIANPFAAGMGRKNSLESISSIDRDLSPEEVDLLQK</sequence>
<dbReference type="GO" id="GO:0014069">
    <property type="term" value="C:postsynaptic density"/>
    <property type="evidence" value="ECO:0007669"/>
    <property type="project" value="TreeGrafter"/>
</dbReference>
<dbReference type="InterPro" id="IPR001478">
    <property type="entry name" value="PDZ"/>
</dbReference>
<reference evidence="2 3" key="1">
    <citation type="journal article" date="2013" name="Proc. Natl. Acad. Sci. U.S.A.">
        <title>The king cobra genome reveals dynamic gene evolution and adaptation in the snake venom system.</title>
        <authorList>
            <person name="Vonk F.J."/>
            <person name="Casewell N.R."/>
            <person name="Henkel C.V."/>
            <person name="Heimberg A.M."/>
            <person name="Jansen H.J."/>
            <person name="McCleary R.J."/>
            <person name="Kerkkamp H.M."/>
            <person name="Vos R.A."/>
            <person name="Guerreiro I."/>
            <person name="Calvete J.J."/>
            <person name="Wuster W."/>
            <person name="Woods A.E."/>
            <person name="Logan J.M."/>
            <person name="Harrison R.A."/>
            <person name="Castoe T.A."/>
            <person name="de Koning A.P."/>
            <person name="Pollock D.D."/>
            <person name="Yandell M."/>
            <person name="Calderon D."/>
            <person name="Renjifo C."/>
            <person name="Currier R.B."/>
            <person name="Salgado D."/>
            <person name="Pla D."/>
            <person name="Sanz L."/>
            <person name="Hyder A.S."/>
            <person name="Ribeiro J.M."/>
            <person name="Arntzen J.W."/>
            <person name="van den Thillart G.E."/>
            <person name="Boetzer M."/>
            <person name="Pirovano W."/>
            <person name="Dirks R.P."/>
            <person name="Spaink H.P."/>
            <person name="Duboule D."/>
            <person name="McGlinn E."/>
            <person name="Kini R.M."/>
            <person name="Richardson M.K."/>
        </authorList>
    </citation>
    <scope>NUCLEOTIDE SEQUENCE</scope>
    <source>
        <tissue evidence="2">Blood</tissue>
    </source>
</reference>
<dbReference type="GO" id="GO:0016323">
    <property type="term" value="C:basolateral plasma membrane"/>
    <property type="evidence" value="ECO:0007669"/>
    <property type="project" value="TreeGrafter"/>
</dbReference>
<dbReference type="InterPro" id="IPR050614">
    <property type="entry name" value="Synaptic_Scaffolding_LAP-MAGUK"/>
</dbReference>
<dbReference type="GO" id="GO:0045197">
    <property type="term" value="P:establishment or maintenance of epithelial cell apical/basal polarity"/>
    <property type="evidence" value="ECO:0007669"/>
    <property type="project" value="TreeGrafter"/>
</dbReference>
<dbReference type="Proteomes" id="UP000018936">
    <property type="component" value="Unassembled WGS sequence"/>
</dbReference>
<dbReference type="GO" id="GO:0045211">
    <property type="term" value="C:postsynaptic membrane"/>
    <property type="evidence" value="ECO:0007669"/>
    <property type="project" value="TreeGrafter"/>
</dbReference>
<evidence type="ECO:0000259" key="1">
    <source>
        <dbReference type="PROSITE" id="PS50106"/>
    </source>
</evidence>
<dbReference type="GO" id="GO:0019901">
    <property type="term" value="F:protein kinase binding"/>
    <property type="evidence" value="ECO:0007669"/>
    <property type="project" value="TreeGrafter"/>
</dbReference>
<feature type="non-terminal residue" evidence="2">
    <location>
        <position position="1"/>
    </location>
</feature>
<dbReference type="PANTHER" id="PTHR23119">
    <property type="entry name" value="DISCS LARGE"/>
    <property type="match status" value="1"/>
</dbReference>
<evidence type="ECO:0000313" key="2">
    <source>
        <dbReference type="EMBL" id="ETE56354.1"/>
    </source>
</evidence>